<reference evidence="2 3" key="1">
    <citation type="journal article" date="2016" name="Mol. Biol. Evol.">
        <title>Comparative Genomics of Early-Diverging Mushroom-Forming Fungi Provides Insights into the Origins of Lignocellulose Decay Capabilities.</title>
        <authorList>
            <person name="Nagy L.G."/>
            <person name="Riley R."/>
            <person name="Tritt A."/>
            <person name="Adam C."/>
            <person name="Daum C."/>
            <person name="Floudas D."/>
            <person name="Sun H."/>
            <person name="Yadav J.S."/>
            <person name="Pangilinan J."/>
            <person name="Larsson K.H."/>
            <person name="Matsuura K."/>
            <person name="Barry K."/>
            <person name="Labutti K."/>
            <person name="Kuo R."/>
            <person name="Ohm R.A."/>
            <person name="Bhattacharya S.S."/>
            <person name="Shirouzu T."/>
            <person name="Yoshinaga Y."/>
            <person name="Martin F.M."/>
            <person name="Grigoriev I.V."/>
            <person name="Hibbett D.S."/>
        </authorList>
    </citation>
    <scope>NUCLEOTIDE SEQUENCE [LARGE SCALE GENOMIC DNA]</scope>
    <source>
        <strain evidence="2 3">93-53</strain>
    </source>
</reference>
<evidence type="ECO:0000313" key="2">
    <source>
        <dbReference type="EMBL" id="KZT07978.1"/>
    </source>
</evidence>
<feature type="compositionally biased region" description="Pro residues" evidence="1">
    <location>
        <begin position="40"/>
        <end position="53"/>
    </location>
</feature>
<name>A0A165EYD5_9APHY</name>
<accession>A0A165EYD5</accession>
<dbReference type="Proteomes" id="UP000076871">
    <property type="component" value="Unassembled WGS sequence"/>
</dbReference>
<dbReference type="InParanoid" id="A0A165EYD5"/>
<evidence type="ECO:0000313" key="3">
    <source>
        <dbReference type="Proteomes" id="UP000076871"/>
    </source>
</evidence>
<gene>
    <name evidence="2" type="ORF">LAESUDRAFT_724465</name>
</gene>
<feature type="region of interest" description="Disordered" evidence="1">
    <location>
        <begin position="31"/>
        <end position="53"/>
    </location>
</feature>
<protein>
    <submittedName>
        <fullName evidence="2">Uncharacterized protein</fullName>
    </submittedName>
</protein>
<organism evidence="2 3">
    <name type="scientific">Laetiporus sulphureus 93-53</name>
    <dbReference type="NCBI Taxonomy" id="1314785"/>
    <lineage>
        <taxon>Eukaryota</taxon>
        <taxon>Fungi</taxon>
        <taxon>Dikarya</taxon>
        <taxon>Basidiomycota</taxon>
        <taxon>Agaricomycotina</taxon>
        <taxon>Agaricomycetes</taxon>
        <taxon>Polyporales</taxon>
        <taxon>Laetiporus</taxon>
    </lineage>
</organism>
<keyword evidence="3" id="KW-1185">Reference proteome</keyword>
<dbReference type="RefSeq" id="XP_040765718.1">
    <property type="nucleotide sequence ID" value="XM_040908618.1"/>
</dbReference>
<evidence type="ECO:0000256" key="1">
    <source>
        <dbReference type="SAM" id="MobiDB-lite"/>
    </source>
</evidence>
<dbReference type="AlphaFoldDB" id="A0A165EYD5"/>
<sequence>MPWAICWSGLEDGGRRKCARGRVAQKEVEVNATSSLTAPTHPPLTPNAGPPARPRTYVCSRSSLCSTMTRHAASYAPLVLSARLTPSGLPHPHPPDGHIRRLPSHSRSIPLDVTRVSGALTSPPTSFRSCFCRIFPSDDVSFTVPFISRASPLAYPIVSSSFHSQFSHRRISVVFHT</sequence>
<dbReference type="EMBL" id="KV427617">
    <property type="protein sequence ID" value="KZT07978.1"/>
    <property type="molecule type" value="Genomic_DNA"/>
</dbReference>
<dbReference type="GeneID" id="63825647"/>
<proteinExistence type="predicted"/>